<name>A0ABY8QZJ9_9MICO</name>
<dbReference type="Proteomes" id="UP001209083">
    <property type="component" value="Chromosome"/>
</dbReference>
<dbReference type="EMBL" id="CP090958">
    <property type="protein sequence ID" value="WGW13876.1"/>
    <property type="molecule type" value="Genomic_DNA"/>
</dbReference>
<organism evidence="1 2">
    <name type="scientific">Saxibacter everestensis</name>
    <dbReference type="NCBI Taxonomy" id="2909229"/>
    <lineage>
        <taxon>Bacteria</taxon>
        <taxon>Bacillati</taxon>
        <taxon>Actinomycetota</taxon>
        <taxon>Actinomycetes</taxon>
        <taxon>Micrococcales</taxon>
        <taxon>Brevibacteriaceae</taxon>
        <taxon>Saxibacter</taxon>
    </lineage>
</organism>
<protein>
    <submittedName>
        <fullName evidence="1">Uncharacterized protein</fullName>
    </submittedName>
</protein>
<evidence type="ECO:0000313" key="2">
    <source>
        <dbReference type="Proteomes" id="UP001209083"/>
    </source>
</evidence>
<keyword evidence="2" id="KW-1185">Reference proteome</keyword>
<proteinExistence type="predicted"/>
<accession>A0ABY8QZJ9</accession>
<dbReference type="RefSeq" id="WP_349640699.1">
    <property type="nucleotide sequence ID" value="NZ_CP090958.1"/>
</dbReference>
<reference evidence="1 2" key="1">
    <citation type="submission" date="2023-05" db="EMBL/GenBank/DDBJ databases">
        <title>Lithophilousrod everest ZFBP1038 complete genpme.</title>
        <authorList>
            <person name="Tian M."/>
        </authorList>
    </citation>
    <scope>NUCLEOTIDE SEQUENCE [LARGE SCALE GENOMIC DNA]</scope>
    <source>
        <strain evidence="1 2">ZFBP1038</strain>
    </source>
</reference>
<gene>
    <name evidence="1" type="ORF">LWF01_09110</name>
</gene>
<sequence length="59" mass="6520">MEPNARIDGGRTVSAIIRQLSDLEARLETYAPSDDLRTSLNGAFKALEALKWTLEQESA</sequence>
<evidence type="ECO:0000313" key="1">
    <source>
        <dbReference type="EMBL" id="WGW13876.1"/>
    </source>
</evidence>